<dbReference type="EMBL" id="HADX01005159">
    <property type="protein sequence ID" value="SBP27391.1"/>
    <property type="molecule type" value="Transcribed_RNA"/>
</dbReference>
<accession>A0A1A7YAX6</accession>
<proteinExistence type="predicted"/>
<feature type="non-terminal residue" evidence="2">
    <location>
        <position position="1"/>
    </location>
</feature>
<gene>
    <name evidence="2" type="primary">GIN1</name>
</gene>
<evidence type="ECO:0000256" key="1">
    <source>
        <dbReference type="SAM" id="SignalP"/>
    </source>
</evidence>
<keyword evidence="1" id="KW-0732">Signal</keyword>
<name>A0A1A7YAX6_9TELE</name>
<dbReference type="AlphaFoldDB" id="A0A1A7YAX6"/>
<feature type="non-terminal residue" evidence="2">
    <location>
        <position position="79"/>
    </location>
</feature>
<organism evidence="2">
    <name type="scientific">Iconisemion striatum</name>
    <dbReference type="NCBI Taxonomy" id="60296"/>
    <lineage>
        <taxon>Eukaryota</taxon>
        <taxon>Metazoa</taxon>
        <taxon>Chordata</taxon>
        <taxon>Craniata</taxon>
        <taxon>Vertebrata</taxon>
        <taxon>Euteleostomi</taxon>
        <taxon>Actinopterygii</taxon>
        <taxon>Neopterygii</taxon>
        <taxon>Teleostei</taxon>
        <taxon>Neoteleostei</taxon>
        <taxon>Acanthomorphata</taxon>
        <taxon>Ovalentaria</taxon>
        <taxon>Atherinomorphae</taxon>
        <taxon>Cyprinodontiformes</taxon>
        <taxon>Nothobranchiidae</taxon>
        <taxon>Iconisemion</taxon>
    </lineage>
</organism>
<protein>
    <submittedName>
        <fullName evidence="2">Gypsy retrotransposon integrase 1</fullName>
    </submittedName>
</protein>
<evidence type="ECO:0000313" key="2">
    <source>
        <dbReference type="EMBL" id="SBP27391.1"/>
    </source>
</evidence>
<feature type="chain" id="PRO_5008363819" evidence="1">
    <location>
        <begin position="18"/>
        <end position="79"/>
    </location>
</feature>
<reference evidence="2" key="1">
    <citation type="submission" date="2016-05" db="EMBL/GenBank/DDBJ databases">
        <authorList>
            <person name="Lavstsen T."/>
            <person name="Jespersen J.S."/>
        </authorList>
    </citation>
    <scope>NUCLEOTIDE SEQUENCE</scope>
    <source>
        <tissue evidence="2">Brain</tissue>
    </source>
</reference>
<feature type="signal peptide" evidence="1">
    <location>
        <begin position="1"/>
        <end position="17"/>
    </location>
</feature>
<reference evidence="2" key="2">
    <citation type="submission" date="2016-06" db="EMBL/GenBank/DDBJ databases">
        <title>The genome of a short-lived fish provides insights into sex chromosome evolution and the genetic control of aging.</title>
        <authorList>
            <person name="Reichwald K."/>
            <person name="Felder M."/>
            <person name="Petzold A."/>
            <person name="Koch P."/>
            <person name="Groth M."/>
            <person name="Platzer M."/>
        </authorList>
    </citation>
    <scope>NUCLEOTIDE SEQUENCE</scope>
    <source>
        <tissue evidence="2">Brain</tissue>
    </source>
</reference>
<sequence length="79" mass="8856">WLCSICMVLWGHHPVGCWRVAAKPTCCRVAAHFRLEVPKQINKGELRTFITDYLKTQGVFPSSLDARSPVDPAAFAVEE</sequence>